<name>A0A7J6E3E4_CANSA</name>
<evidence type="ECO:0000256" key="1">
    <source>
        <dbReference type="SAM" id="MobiDB-lite"/>
    </source>
</evidence>
<feature type="region of interest" description="Disordered" evidence="1">
    <location>
        <begin position="1"/>
        <end position="23"/>
    </location>
</feature>
<dbReference type="Proteomes" id="UP000583929">
    <property type="component" value="Unassembled WGS sequence"/>
</dbReference>
<gene>
    <name evidence="2" type="ORF">G4B88_024778</name>
</gene>
<evidence type="ECO:0000313" key="3">
    <source>
        <dbReference type="Proteomes" id="UP000583929"/>
    </source>
</evidence>
<feature type="compositionally biased region" description="Acidic residues" evidence="1">
    <location>
        <begin position="532"/>
        <end position="549"/>
    </location>
</feature>
<sequence length="549" mass="62031">MNQTLSKPYHLPNPNPNPPNPHDPYLSILQDSIHRFIADYQNSVTDFSNFSSIFSRLLHTIPDPPLEIIWFYSAVTFRTSKFTVSVVKDLFQLLVSCSASCSGPKRIALLAPVAYELCNLAFGAEVDEEEDEVQSLLEGLISYISISCSGSYDHDDGGDGLSSCFLDVVRVWVVDRVGVGGGGDELLKVFFPIVSDEARNGMKKMMGIGYLAGVVMWESFLLNLCFKFRVLQTSRVELEKEVRSWVAQTVTGFRCFPFYETLFRTLLEPVLPVSNLLKFKDQCLLQEILYDSVIMVNYSFLKPQIGIQLPSERLKSLAITWLLVADNAMRFVRYEQEMVVFAVIKWVTLEYFHLTVLLVVHRNNDDQSKVISYLNAFTESCLASHLIKWLTNQIGTEGRNFRPNISTPVALIKWMLLVEEQGVRVFDCEISKLQAKGVICKSRVEYVLPETKPDEKKLDSNDLVMVDSVDNVSSMALNGIIDTVAFDGTRKRKGTVDETGIQVKFLKYQFHENSAKKEFPFFGSDGSLSSESEVDNPDSDSAMEEDMQQ</sequence>
<dbReference type="PANTHER" id="PTHR35505:SF1">
    <property type="entry name" value="SNF2 DOMAIN PROTEIN"/>
    <property type="match status" value="1"/>
</dbReference>
<keyword evidence="3" id="KW-1185">Reference proteome</keyword>
<organism evidence="2 3">
    <name type="scientific">Cannabis sativa</name>
    <name type="common">Hemp</name>
    <name type="synonym">Marijuana</name>
    <dbReference type="NCBI Taxonomy" id="3483"/>
    <lineage>
        <taxon>Eukaryota</taxon>
        <taxon>Viridiplantae</taxon>
        <taxon>Streptophyta</taxon>
        <taxon>Embryophyta</taxon>
        <taxon>Tracheophyta</taxon>
        <taxon>Spermatophyta</taxon>
        <taxon>Magnoliopsida</taxon>
        <taxon>eudicotyledons</taxon>
        <taxon>Gunneridae</taxon>
        <taxon>Pentapetalae</taxon>
        <taxon>rosids</taxon>
        <taxon>fabids</taxon>
        <taxon>Rosales</taxon>
        <taxon>Cannabaceae</taxon>
        <taxon>Cannabis</taxon>
    </lineage>
</organism>
<protein>
    <submittedName>
        <fullName evidence="2">Uncharacterized protein</fullName>
    </submittedName>
</protein>
<accession>A0A7J6E3E4</accession>
<proteinExistence type="predicted"/>
<comment type="caution">
    <text evidence="2">The sequence shown here is derived from an EMBL/GenBank/DDBJ whole genome shotgun (WGS) entry which is preliminary data.</text>
</comment>
<evidence type="ECO:0000313" key="2">
    <source>
        <dbReference type="EMBL" id="KAF4352851.1"/>
    </source>
</evidence>
<reference evidence="2 3" key="1">
    <citation type="journal article" date="2020" name="bioRxiv">
        <title>Sequence and annotation of 42 cannabis genomes reveals extensive copy number variation in cannabinoid synthesis and pathogen resistance genes.</title>
        <authorList>
            <person name="Mckernan K.J."/>
            <person name="Helbert Y."/>
            <person name="Kane L.T."/>
            <person name="Ebling H."/>
            <person name="Zhang L."/>
            <person name="Liu B."/>
            <person name="Eaton Z."/>
            <person name="Mclaughlin S."/>
            <person name="Kingan S."/>
            <person name="Baybayan P."/>
            <person name="Concepcion G."/>
            <person name="Jordan M."/>
            <person name="Riva A."/>
            <person name="Barbazuk W."/>
            <person name="Harkins T."/>
        </authorList>
    </citation>
    <scope>NUCLEOTIDE SEQUENCE [LARGE SCALE GENOMIC DNA]</scope>
    <source>
        <strain evidence="3">cv. Jamaican Lion 4</strain>
        <tissue evidence="2">Leaf</tissue>
    </source>
</reference>
<dbReference type="EMBL" id="JAATIQ010000519">
    <property type="protein sequence ID" value="KAF4352851.1"/>
    <property type="molecule type" value="Genomic_DNA"/>
</dbReference>
<dbReference type="AlphaFoldDB" id="A0A7J6E3E4"/>
<feature type="compositionally biased region" description="Pro residues" evidence="1">
    <location>
        <begin position="11"/>
        <end position="22"/>
    </location>
</feature>
<dbReference type="PANTHER" id="PTHR35505">
    <property type="entry name" value="OS01G0600300 PROTEIN"/>
    <property type="match status" value="1"/>
</dbReference>
<feature type="region of interest" description="Disordered" evidence="1">
    <location>
        <begin position="520"/>
        <end position="549"/>
    </location>
</feature>